<name>A0A316ESJ5_9BURK</name>
<dbReference type="Proteomes" id="UP000245754">
    <property type="component" value="Unassembled WGS sequence"/>
</dbReference>
<sequence length="30" mass="3085">MAPVIAFVLTHAGPMADLSPEASKFGKQGI</sequence>
<accession>A0A316ESJ5</accession>
<reference evidence="1 2" key="1">
    <citation type="submission" date="2018-05" db="EMBL/GenBank/DDBJ databases">
        <title>Genomic Encyclopedia of Type Strains, Phase IV (KMG-V): Genome sequencing to study the core and pangenomes of soil and plant-associated prokaryotes.</title>
        <authorList>
            <person name="Whitman W."/>
        </authorList>
    </citation>
    <scope>NUCLEOTIDE SEQUENCE [LARGE SCALE GENOMIC DNA]</scope>
    <source>
        <strain evidence="1 2">SLV-132</strain>
    </source>
</reference>
<dbReference type="EMBL" id="QGGT01000003">
    <property type="protein sequence ID" value="PWK34092.1"/>
    <property type="molecule type" value="Genomic_DNA"/>
</dbReference>
<evidence type="ECO:0000313" key="1">
    <source>
        <dbReference type="EMBL" id="PWK34092.1"/>
    </source>
</evidence>
<keyword evidence="2" id="KW-1185">Reference proteome</keyword>
<evidence type="ECO:0000313" key="2">
    <source>
        <dbReference type="Proteomes" id="UP000245754"/>
    </source>
</evidence>
<comment type="caution">
    <text evidence="1">The sequence shown here is derived from an EMBL/GenBank/DDBJ whole genome shotgun (WGS) entry which is preliminary data.</text>
</comment>
<gene>
    <name evidence="1" type="ORF">C7419_103411</name>
</gene>
<dbReference type="AlphaFoldDB" id="A0A316ESJ5"/>
<protein>
    <submittedName>
        <fullName evidence="1">Uncharacterized protein</fullName>
    </submittedName>
</protein>
<proteinExistence type="predicted"/>
<organism evidence="1 2">
    <name type="scientific">Cupriavidus plantarum</name>
    <dbReference type="NCBI Taxonomy" id="942865"/>
    <lineage>
        <taxon>Bacteria</taxon>
        <taxon>Pseudomonadati</taxon>
        <taxon>Pseudomonadota</taxon>
        <taxon>Betaproteobacteria</taxon>
        <taxon>Burkholderiales</taxon>
        <taxon>Burkholderiaceae</taxon>
        <taxon>Cupriavidus</taxon>
    </lineage>
</organism>